<name>A0A6L5GDP8_9ACTN</name>
<dbReference type="EMBL" id="WIAO01000029">
    <property type="protein sequence ID" value="MQM27809.1"/>
    <property type="molecule type" value="Genomic_DNA"/>
</dbReference>
<dbReference type="InterPro" id="IPR019239">
    <property type="entry name" value="VapB_antitoxin"/>
</dbReference>
<proteinExistence type="predicted"/>
<evidence type="ECO:0000313" key="1">
    <source>
        <dbReference type="EMBL" id="MQM27809.1"/>
    </source>
</evidence>
<sequence>MSRTVINLDDDLCAQAAEILGTTTKVSTVNAALKELVSRKKRQELLDWLAEGNLSDFADDELRERAWRR</sequence>
<dbReference type="Proteomes" id="UP000477750">
    <property type="component" value="Unassembled WGS sequence"/>
</dbReference>
<accession>A0A6L5GDP8</accession>
<protein>
    <submittedName>
        <fullName evidence="1">Type II toxin-antitoxin system VapB family antitoxin</fullName>
    </submittedName>
</protein>
<gene>
    <name evidence="1" type="ORF">GFD30_19875</name>
</gene>
<evidence type="ECO:0000313" key="2">
    <source>
        <dbReference type="Proteomes" id="UP000477750"/>
    </source>
</evidence>
<dbReference type="RefSeq" id="WP_153026931.1">
    <property type="nucleotide sequence ID" value="NZ_WIAO01000029.1"/>
</dbReference>
<dbReference type="Pfam" id="PF09957">
    <property type="entry name" value="VapB_antitoxin"/>
    <property type="match status" value="1"/>
</dbReference>
<reference evidence="1 2" key="1">
    <citation type="submission" date="2019-10" db="EMBL/GenBank/DDBJ databases">
        <title>Glycomyces albidus sp. nov., a novel actinomycete isolated from rhizosphere soil of wheat (Triticum aestivum L.).</title>
        <authorList>
            <person name="Qian L."/>
        </authorList>
    </citation>
    <scope>NUCLEOTIDE SEQUENCE [LARGE SCALE GENOMIC DNA]</scope>
    <source>
        <strain evidence="1 2">NEAU-7082</strain>
    </source>
</reference>
<organism evidence="1 2">
    <name type="scientific">Glycomyces albidus</name>
    <dbReference type="NCBI Taxonomy" id="2656774"/>
    <lineage>
        <taxon>Bacteria</taxon>
        <taxon>Bacillati</taxon>
        <taxon>Actinomycetota</taxon>
        <taxon>Actinomycetes</taxon>
        <taxon>Glycomycetales</taxon>
        <taxon>Glycomycetaceae</taxon>
        <taxon>Glycomyces</taxon>
    </lineage>
</organism>
<keyword evidence="2" id="KW-1185">Reference proteome</keyword>
<dbReference type="AlphaFoldDB" id="A0A6L5GDP8"/>
<comment type="caution">
    <text evidence="1">The sequence shown here is derived from an EMBL/GenBank/DDBJ whole genome shotgun (WGS) entry which is preliminary data.</text>
</comment>